<dbReference type="AlphaFoldDB" id="A0A1G2H5P0"/>
<proteinExistence type="predicted"/>
<organism evidence="2 3">
    <name type="scientific">Candidatus Spechtbacteria bacterium RIFCSPHIGHO2_01_FULL_43_30</name>
    <dbReference type="NCBI Taxonomy" id="1802158"/>
    <lineage>
        <taxon>Bacteria</taxon>
        <taxon>Candidatus Spechtiibacteriota</taxon>
    </lineage>
</organism>
<protein>
    <submittedName>
        <fullName evidence="2">Uncharacterized protein</fullName>
    </submittedName>
</protein>
<dbReference type="Proteomes" id="UP000177932">
    <property type="component" value="Unassembled WGS sequence"/>
</dbReference>
<name>A0A1G2H5P0_9BACT</name>
<sequence>MKFDIFRKRPAKKLDTNSNFGELENPAPQKRGGAEQSLSKNELPTFSENRKFVSYSMAPELKPSQTFEIILPNLIHKSKNKT</sequence>
<feature type="region of interest" description="Disordered" evidence="1">
    <location>
        <begin position="1"/>
        <end position="43"/>
    </location>
</feature>
<dbReference type="EMBL" id="MHOD01000033">
    <property type="protein sequence ID" value="OGZ57258.1"/>
    <property type="molecule type" value="Genomic_DNA"/>
</dbReference>
<gene>
    <name evidence="2" type="ORF">A2827_01490</name>
</gene>
<feature type="compositionally biased region" description="Basic and acidic residues" evidence="1">
    <location>
        <begin position="1"/>
        <end position="15"/>
    </location>
</feature>
<evidence type="ECO:0000313" key="2">
    <source>
        <dbReference type="EMBL" id="OGZ57258.1"/>
    </source>
</evidence>
<reference evidence="2 3" key="1">
    <citation type="journal article" date="2016" name="Nat. Commun.">
        <title>Thousands of microbial genomes shed light on interconnected biogeochemical processes in an aquifer system.</title>
        <authorList>
            <person name="Anantharaman K."/>
            <person name="Brown C.T."/>
            <person name="Hug L.A."/>
            <person name="Sharon I."/>
            <person name="Castelle C.J."/>
            <person name="Probst A.J."/>
            <person name="Thomas B.C."/>
            <person name="Singh A."/>
            <person name="Wilkins M.J."/>
            <person name="Karaoz U."/>
            <person name="Brodie E.L."/>
            <person name="Williams K.H."/>
            <person name="Hubbard S.S."/>
            <person name="Banfield J.F."/>
        </authorList>
    </citation>
    <scope>NUCLEOTIDE SEQUENCE [LARGE SCALE GENOMIC DNA]</scope>
</reference>
<evidence type="ECO:0000256" key="1">
    <source>
        <dbReference type="SAM" id="MobiDB-lite"/>
    </source>
</evidence>
<evidence type="ECO:0000313" key="3">
    <source>
        <dbReference type="Proteomes" id="UP000177932"/>
    </source>
</evidence>
<accession>A0A1G2H5P0</accession>
<comment type="caution">
    <text evidence="2">The sequence shown here is derived from an EMBL/GenBank/DDBJ whole genome shotgun (WGS) entry which is preliminary data.</text>
</comment>